<feature type="compositionally biased region" description="Low complexity" evidence="4">
    <location>
        <begin position="58"/>
        <end position="67"/>
    </location>
</feature>
<dbReference type="Proteomes" id="UP000250043">
    <property type="component" value="Unassembled WGS sequence"/>
</dbReference>
<keyword evidence="3" id="KW-0862">Zinc</keyword>
<dbReference type="OrthoDB" id="2122982at2759"/>
<protein>
    <recommendedName>
        <fullName evidence="7">EF-hand domain-containing protein</fullName>
    </recommendedName>
</protein>
<evidence type="ECO:0000256" key="2">
    <source>
        <dbReference type="ARBA" id="ARBA00022771"/>
    </source>
</evidence>
<reference evidence="5 6" key="1">
    <citation type="submission" date="2016-07" db="EMBL/GenBank/DDBJ databases">
        <title>Draft genome of the white-rot fungus Obba rivulosa 3A-2.</title>
        <authorList>
            <consortium name="DOE Joint Genome Institute"/>
            <person name="Miettinen O."/>
            <person name="Riley R."/>
            <person name="Acob R."/>
            <person name="Barry K."/>
            <person name="Cullen D."/>
            <person name="De Vries R."/>
            <person name="Hainaut M."/>
            <person name="Hatakka A."/>
            <person name="Henrissat B."/>
            <person name="Hilden K."/>
            <person name="Kuo R."/>
            <person name="Labutti K."/>
            <person name="Lipzen A."/>
            <person name="Makela M.R."/>
            <person name="Sandor L."/>
            <person name="Spatafora J.W."/>
            <person name="Grigoriev I.V."/>
            <person name="Hibbett D.S."/>
        </authorList>
    </citation>
    <scope>NUCLEOTIDE SEQUENCE [LARGE SCALE GENOMIC DNA]</scope>
    <source>
        <strain evidence="5 6">3A-2</strain>
    </source>
</reference>
<dbReference type="AlphaFoldDB" id="A0A8E2AGC3"/>
<accession>A0A8E2AGC3</accession>
<dbReference type="InterPro" id="IPR043145">
    <property type="entry name" value="Znf_ZZ_sf"/>
</dbReference>
<name>A0A8E2AGC3_9APHY</name>
<feature type="compositionally biased region" description="Polar residues" evidence="4">
    <location>
        <begin position="980"/>
        <end position="1003"/>
    </location>
</feature>
<gene>
    <name evidence="5" type="ORF">OBBRIDRAFT_840073</name>
</gene>
<dbReference type="GO" id="GO:0008270">
    <property type="term" value="F:zinc ion binding"/>
    <property type="evidence" value="ECO:0007669"/>
    <property type="project" value="UniProtKB-KW"/>
</dbReference>
<evidence type="ECO:0000313" key="6">
    <source>
        <dbReference type="Proteomes" id="UP000250043"/>
    </source>
</evidence>
<dbReference type="Gene3D" id="3.30.60.90">
    <property type="match status" value="1"/>
</dbReference>
<organism evidence="5 6">
    <name type="scientific">Obba rivulosa</name>
    <dbReference type="NCBI Taxonomy" id="1052685"/>
    <lineage>
        <taxon>Eukaryota</taxon>
        <taxon>Fungi</taxon>
        <taxon>Dikarya</taxon>
        <taxon>Basidiomycota</taxon>
        <taxon>Agaricomycotina</taxon>
        <taxon>Agaricomycetes</taxon>
        <taxon>Polyporales</taxon>
        <taxon>Gelatoporiaceae</taxon>
        <taxon>Obba</taxon>
    </lineage>
</organism>
<keyword evidence="6" id="KW-1185">Reference proteome</keyword>
<feature type="compositionally biased region" description="Polar residues" evidence="4">
    <location>
        <begin position="17"/>
        <end position="32"/>
    </location>
</feature>
<feature type="region of interest" description="Disordered" evidence="4">
    <location>
        <begin position="1"/>
        <end position="70"/>
    </location>
</feature>
<proteinExistence type="predicted"/>
<keyword evidence="1" id="KW-0479">Metal-binding</keyword>
<feature type="region of interest" description="Disordered" evidence="4">
    <location>
        <begin position="966"/>
        <end position="1006"/>
    </location>
</feature>
<dbReference type="PROSITE" id="PS00018">
    <property type="entry name" value="EF_HAND_1"/>
    <property type="match status" value="1"/>
</dbReference>
<dbReference type="InterPro" id="IPR018247">
    <property type="entry name" value="EF_Hand_1_Ca_BS"/>
</dbReference>
<evidence type="ECO:0008006" key="7">
    <source>
        <dbReference type="Google" id="ProtNLM"/>
    </source>
</evidence>
<evidence type="ECO:0000256" key="3">
    <source>
        <dbReference type="ARBA" id="ARBA00022833"/>
    </source>
</evidence>
<evidence type="ECO:0000256" key="4">
    <source>
        <dbReference type="SAM" id="MobiDB-lite"/>
    </source>
</evidence>
<keyword evidence="2" id="KW-0863">Zinc-finger</keyword>
<dbReference type="EMBL" id="KV722754">
    <property type="protein sequence ID" value="OCH83958.1"/>
    <property type="molecule type" value="Genomic_DNA"/>
</dbReference>
<feature type="compositionally biased region" description="Basic and acidic residues" evidence="4">
    <location>
        <begin position="34"/>
        <end position="45"/>
    </location>
</feature>
<evidence type="ECO:0000313" key="5">
    <source>
        <dbReference type="EMBL" id="OCH83958.1"/>
    </source>
</evidence>
<sequence>MKGLKTIFRKASRPRLHNNTSSSGAPGSTQDTDSGDRKVIREKSSNIEPPVPPLPRYSASNSTNTAAQSGTVQPTFAINDVPVPDPEVGDGTQVVQRLMPLAVTSDVQSQISSAPATPVSPRARRASRVSQSANTAALNAIVQSGVQVWKENDVDMAVDLGRQVGRAVAPIAAAVTQTMQNIEGCIQLLDDHLPHLVKILDDVSKIHPAAAAAFYIVKTVFELYMARRENDRRIQTLYLQMSEIGAILGELRYIKVLSQVLQVKVTQVADDMQECAKTCDAYSKTGAVVKFLRAGIWADQLTAFAQQFKDRRAQVQEALAIHSAKKLERMHESILKHIDFRMEDIATIFQTKFLTDKEKALQSELKNLKPGPDHDVDLMLKKLLQKELEQDAKSSGRSAKVTDQKLEALKADLLEDTATTIEKNGEEFKLKFDAALKKQTEQLKQAMEENSDKLFGKLTGVLARNQRRVEQVTSTLLRGQRRIEQVTNSMSIPYEKIQNPTLRDVWKRMNWAGHAEARQFVMAVRDYFNENLDEARKATNSSNSTTKVDGWALAYIGPKWQQRIMEAIDEDASGYVTIAELNKFTEALPASLEWSLPRWLAYWAIGWQMTATVYLTKIRSVLANMLDIIPHMLPRNRNFVDEYFDIVYRTLLPFLASLETCSVPSALLQRFQGYMDLEEKRIEQNLEEVRYNVDATDTLRVNIVGSGRIEKYIFPLVYLLLRNHLGLLRAGRNSGLDKDMLQGCADSISTCMDALNLRMSDLADYFRAQESNVDVDTRFESTACGVFKYFNQDGNLWKISTIHEFSLDSRDRSYPSEGDTDEVVPKISIAPAAGAEASEDSEDASSCGDVLPRHNAWCDVCGNGIVGERYTCLECWNTDEKIWLSMDFCSELACLEWRGESASGLLHSSTHRSIIKLRGYVHMNDSPSLYQRAKDALEYCAERFNTNLEHDIENIELAVKASNDGAQEAMNDGTIPPEGQGSSADRQGLDSNTQPGNPLQSHQAPDDAGSVVQTACCTVCRKTLSPPCWCCLECSTWNRVYFICDDCEEHTLLSCQSCAQPYVQPTWYFGFEDDDRFLCQKCTSEGSSIPEDASGRHVYIHPLVRYHHTDSSVTAVDDTASVAHVDDQLGAVHKEVTVLHNNMKVVQDTMDVVHTKIGSIQDAVRAQIAPGPGAERVGVIDTKLETLQSQMDRIEKYLARMMATADVPSVESGAGRGAS</sequence>
<evidence type="ECO:0000256" key="1">
    <source>
        <dbReference type="ARBA" id="ARBA00022723"/>
    </source>
</evidence>
<feature type="compositionally biased region" description="Basic residues" evidence="4">
    <location>
        <begin position="7"/>
        <end position="16"/>
    </location>
</feature>